<dbReference type="Pfam" id="PF00497">
    <property type="entry name" value="SBP_bac_3"/>
    <property type="match status" value="1"/>
</dbReference>
<comment type="similarity">
    <text evidence="2 4">Belongs to the bacterial solute-binding protein 3 family.</text>
</comment>
<organism evidence="8 9">
    <name type="scientific">Slackia piriformis YIT 12062</name>
    <dbReference type="NCBI Taxonomy" id="742818"/>
    <lineage>
        <taxon>Bacteria</taxon>
        <taxon>Bacillati</taxon>
        <taxon>Actinomycetota</taxon>
        <taxon>Coriobacteriia</taxon>
        <taxon>Eggerthellales</taxon>
        <taxon>Eggerthellaceae</taxon>
        <taxon>Slackia</taxon>
    </lineage>
</organism>
<dbReference type="PANTHER" id="PTHR35936:SF17">
    <property type="entry name" value="ARGININE-BINDING EXTRACELLULAR PROTEIN ARTP"/>
    <property type="match status" value="1"/>
</dbReference>
<dbReference type="PANTHER" id="PTHR35936">
    <property type="entry name" value="MEMBRANE-BOUND LYTIC MUREIN TRANSGLYCOSYLASE F"/>
    <property type="match status" value="1"/>
</dbReference>
<dbReference type="Proteomes" id="UP000006069">
    <property type="component" value="Unassembled WGS sequence"/>
</dbReference>
<feature type="chain" id="PRO_5038660304" description="Solute-binding protein family 3/N-terminal domain-containing protein" evidence="6">
    <location>
        <begin position="30"/>
        <end position="336"/>
    </location>
</feature>
<dbReference type="InterPro" id="IPR001638">
    <property type="entry name" value="Solute-binding_3/MltF_N"/>
</dbReference>
<comment type="caution">
    <text evidence="8">The sequence shown here is derived from an EMBL/GenBank/DDBJ whole genome shotgun (WGS) entry which is preliminary data.</text>
</comment>
<dbReference type="Gene3D" id="3.40.190.10">
    <property type="entry name" value="Periplasmic binding protein-like II"/>
    <property type="match status" value="2"/>
</dbReference>
<dbReference type="HOGENOM" id="CLU_068857_0_0_11"/>
<dbReference type="RefSeq" id="WP_009138666.1">
    <property type="nucleotide sequence ID" value="NZ_JH815198.1"/>
</dbReference>
<evidence type="ECO:0000259" key="7">
    <source>
        <dbReference type="SMART" id="SM00062"/>
    </source>
</evidence>
<comment type="subcellular location">
    <subcellularLocation>
        <location evidence="1">Cell envelope</location>
    </subcellularLocation>
</comment>
<dbReference type="InParanoid" id="K0YMF4"/>
<dbReference type="SUPFAM" id="SSF53850">
    <property type="entry name" value="Periplasmic binding protein-like II"/>
    <property type="match status" value="1"/>
</dbReference>
<name>K0YMF4_9ACTN</name>
<evidence type="ECO:0000313" key="9">
    <source>
        <dbReference type="Proteomes" id="UP000006069"/>
    </source>
</evidence>
<evidence type="ECO:0000256" key="1">
    <source>
        <dbReference type="ARBA" id="ARBA00004196"/>
    </source>
</evidence>
<dbReference type="GO" id="GO:0030313">
    <property type="term" value="C:cell envelope"/>
    <property type="evidence" value="ECO:0007669"/>
    <property type="project" value="UniProtKB-SubCell"/>
</dbReference>
<evidence type="ECO:0000256" key="3">
    <source>
        <dbReference type="ARBA" id="ARBA00022729"/>
    </source>
</evidence>
<sequence length="336" mass="33224">MKHRVSLIGVFACAVCLVMTLAGCSQSTAYTPETLNPTVSSPTIGKDNTLRVGIGGGAPFYVSTNSSSAASGLDVDMAAALADQLGLKLEVVSLGTGEVDVQSALAKGDVDIVMSATSSDKGDSVWVSDPYTQTGIALFASPGTAAPSKSDAPKIAAQSSSTSAWAVTNAFGEDALVANSDLLSALSSVETKSATYVAADAVIGSYAALGQNVDVEPVAVLGTVGGYGVAVSASNTDLQKAISDALATISGNGVANVVCSKWLGSAIDLSSLPVIEVSTSKASSAKTSDSDESSSEKTGADTSASEDSSASTDDGVEPKTEAGANAVLPQGTSSAA</sequence>
<keyword evidence="3 6" id="KW-0732">Signal</keyword>
<dbReference type="PATRIC" id="fig|742818.3.peg.480"/>
<dbReference type="EMBL" id="ADMD01000001">
    <property type="protein sequence ID" value="EJZ84827.1"/>
    <property type="molecule type" value="Genomic_DNA"/>
</dbReference>
<dbReference type="OrthoDB" id="4633994at2"/>
<evidence type="ECO:0000256" key="5">
    <source>
        <dbReference type="SAM" id="MobiDB-lite"/>
    </source>
</evidence>
<accession>K0YMF4</accession>
<evidence type="ECO:0000256" key="6">
    <source>
        <dbReference type="SAM" id="SignalP"/>
    </source>
</evidence>
<evidence type="ECO:0000256" key="2">
    <source>
        <dbReference type="ARBA" id="ARBA00010333"/>
    </source>
</evidence>
<proteinExistence type="inferred from homology"/>
<keyword evidence="9" id="KW-1185">Reference proteome</keyword>
<dbReference type="PROSITE" id="PS01039">
    <property type="entry name" value="SBP_BACTERIAL_3"/>
    <property type="match status" value="1"/>
</dbReference>
<protein>
    <recommendedName>
        <fullName evidence="7">Solute-binding protein family 3/N-terminal domain-containing protein</fullName>
    </recommendedName>
</protein>
<feature type="signal peptide" evidence="6">
    <location>
        <begin position="1"/>
        <end position="29"/>
    </location>
</feature>
<feature type="region of interest" description="Disordered" evidence="5">
    <location>
        <begin position="280"/>
        <end position="336"/>
    </location>
</feature>
<feature type="domain" description="Solute-binding protein family 3/N-terminal" evidence="7">
    <location>
        <begin position="49"/>
        <end position="266"/>
    </location>
</feature>
<evidence type="ECO:0000256" key="4">
    <source>
        <dbReference type="RuleBase" id="RU003744"/>
    </source>
</evidence>
<reference evidence="8 9" key="1">
    <citation type="submission" date="2012-08" db="EMBL/GenBank/DDBJ databases">
        <title>The Genome Sequence of Slackia piriformis YIT 12062.</title>
        <authorList>
            <consortium name="The Broad Institute Genome Sequencing Platform"/>
            <person name="Earl A."/>
            <person name="Ward D."/>
            <person name="Feldgarden M."/>
            <person name="Gevers D."/>
            <person name="Morotomi M."/>
            <person name="Walker B."/>
            <person name="Young S.K."/>
            <person name="Zeng Q."/>
            <person name="Gargeya S."/>
            <person name="Fitzgerald M."/>
            <person name="Haas B."/>
            <person name="Abouelleil A."/>
            <person name="Alvarado L."/>
            <person name="Arachchi H.M."/>
            <person name="Berlin A.M."/>
            <person name="Chapman S.B."/>
            <person name="Goldberg J."/>
            <person name="Griggs A."/>
            <person name="Gujja S."/>
            <person name="Hansen M."/>
            <person name="Howarth C."/>
            <person name="Imamovic A."/>
            <person name="Larimer J."/>
            <person name="McCowen C."/>
            <person name="Montmayeur A."/>
            <person name="Murphy C."/>
            <person name="Neiman D."/>
            <person name="Pearson M."/>
            <person name="Priest M."/>
            <person name="Roberts A."/>
            <person name="Saif S."/>
            <person name="Shea T."/>
            <person name="Sisk P."/>
            <person name="Sykes S."/>
            <person name="Wortman J."/>
            <person name="Nusbaum C."/>
            <person name="Birren B."/>
        </authorList>
    </citation>
    <scope>NUCLEOTIDE SEQUENCE [LARGE SCALE GENOMIC DNA]</scope>
    <source>
        <strain evidence="8 9">YIT 12062</strain>
    </source>
</reference>
<evidence type="ECO:0000313" key="8">
    <source>
        <dbReference type="EMBL" id="EJZ84827.1"/>
    </source>
</evidence>
<dbReference type="PROSITE" id="PS51257">
    <property type="entry name" value="PROKAR_LIPOPROTEIN"/>
    <property type="match status" value="1"/>
</dbReference>
<gene>
    <name evidence="8" type="ORF">HMPREF9451_00432</name>
</gene>
<dbReference type="SMART" id="SM00062">
    <property type="entry name" value="PBPb"/>
    <property type="match status" value="1"/>
</dbReference>
<dbReference type="eggNOG" id="COG0834">
    <property type="taxonomic scope" value="Bacteria"/>
</dbReference>
<dbReference type="InterPro" id="IPR018313">
    <property type="entry name" value="SBP_3_CS"/>
</dbReference>
<dbReference type="AlphaFoldDB" id="K0YMF4"/>
<feature type="compositionally biased region" description="Low complexity" evidence="5">
    <location>
        <begin position="300"/>
        <end position="313"/>
    </location>
</feature>